<keyword evidence="3 5" id="KW-0449">Lipoprotein</keyword>
<proteinExistence type="inferred from homology"/>
<evidence type="ECO:0000313" key="6">
    <source>
        <dbReference type="Proteomes" id="UP000002709"/>
    </source>
</evidence>
<dbReference type="EMBL" id="CP000096">
    <property type="protein sequence ID" value="ABB23357.1"/>
    <property type="molecule type" value="Genomic_DNA"/>
</dbReference>
<dbReference type="RefSeq" id="WP_011357232.1">
    <property type="nucleotide sequence ID" value="NC_007512.1"/>
</dbReference>
<feature type="signal peptide" evidence="2">
    <location>
        <begin position="1"/>
        <end position="21"/>
    </location>
</feature>
<organism evidence="5 6">
    <name type="scientific">Chlorobium luteolum (strain DSM 273 / BCRC 81028 / 2530)</name>
    <name type="common">Pelodictyon luteolum</name>
    <dbReference type="NCBI Taxonomy" id="319225"/>
    <lineage>
        <taxon>Bacteria</taxon>
        <taxon>Pseudomonadati</taxon>
        <taxon>Chlorobiota</taxon>
        <taxon>Chlorobiia</taxon>
        <taxon>Chlorobiales</taxon>
        <taxon>Chlorobiaceae</taxon>
        <taxon>Chlorobium/Pelodictyon group</taxon>
        <taxon>Pelodictyon</taxon>
    </lineage>
</organism>
<dbReference type="InterPro" id="IPR012674">
    <property type="entry name" value="Calycin"/>
</dbReference>
<evidence type="ECO:0000256" key="1">
    <source>
        <dbReference type="ARBA" id="ARBA00006889"/>
    </source>
</evidence>
<feature type="lipid moiety-binding region" description="N-palmitoyl cysteine" evidence="3">
    <location>
        <position position="21"/>
    </location>
</feature>
<keyword evidence="3" id="KW-0564">Palmitate</keyword>
<evidence type="ECO:0000313" key="5">
    <source>
        <dbReference type="EMBL" id="ABB23357.1"/>
    </source>
</evidence>
<dbReference type="GO" id="GO:0006950">
    <property type="term" value="P:response to stress"/>
    <property type="evidence" value="ECO:0007669"/>
    <property type="project" value="UniProtKB-ARBA"/>
</dbReference>
<dbReference type="PANTHER" id="PTHR10612">
    <property type="entry name" value="APOLIPOPROTEIN D"/>
    <property type="match status" value="1"/>
</dbReference>
<dbReference type="PRINTS" id="PR01171">
    <property type="entry name" value="BCTLIPOCALIN"/>
</dbReference>
<evidence type="ECO:0000259" key="4">
    <source>
        <dbReference type="Pfam" id="PF08212"/>
    </source>
</evidence>
<evidence type="ECO:0000256" key="3">
    <source>
        <dbReference type="PIRSR" id="PIRSR036893-52"/>
    </source>
</evidence>
<dbReference type="HOGENOM" id="CLU_068449_3_0_10"/>
<dbReference type="InterPro" id="IPR000566">
    <property type="entry name" value="Lipocln_cytosolic_FA-bd_dom"/>
</dbReference>
<dbReference type="STRING" id="319225.Plut_0469"/>
<evidence type="ECO:0000256" key="2">
    <source>
        <dbReference type="PIRNR" id="PIRNR036893"/>
    </source>
</evidence>
<dbReference type="PANTHER" id="PTHR10612:SF34">
    <property type="entry name" value="APOLIPOPROTEIN D"/>
    <property type="match status" value="1"/>
</dbReference>
<dbReference type="InterPro" id="IPR002446">
    <property type="entry name" value="Lipocalin_bac"/>
</dbReference>
<dbReference type="SUPFAM" id="SSF50814">
    <property type="entry name" value="Lipocalins"/>
    <property type="match status" value="1"/>
</dbReference>
<dbReference type="AlphaFoldDB" id="Q3B5M4"/>
<dbReference type="InterPro" id="IPR022271">
    <property type="entry name" value="Lipocalin_ApoD"/>
</dbReference>
<gene>
    <name evidence="5" type="ordered locus">Plut_0469</name>
</gene>
<dbReference type="Proteomes" id="UP000002709">
    <property type="component" value="Chromosome"/>
</dbReference>
<dbReference type="Pfam" id="PF08212">
    <property type="entry name" value="Lipocalin_2"/>
    <property type="match status" value="1"/>
</dbReference>
<protein>
    <submittedName>
        <fullName evidence="5">Outer membrane lipoprotein Blc</fullName>
    </submittedName>
</protein>
<dbReference type="KEGG" id="plt:Plut_0469"/>
<feature type="chain" id="PRO_5013437461" evidence="2">
    <location>
        <begin position="22"/>
        <end position="183"/>
    </location>
</feature>
<sequence length="183" mass="20504">MKITAILKRALCLLLFLPAGCTGVPDGLQVVEDFSLESYLGTWYEIARIDNSFEKNFEEVSATYRLDDDGSVRVENRGFDTERQQWKSVNGRAKFAGPVERGALKVSFFGPFYASYNVLALDHEGYRWALVSGHDRDLLWILARHPVMEPELLEELKAKAAAMGFDASRIRKVSQTGVPAGTK</sequence>
<keyword evidence="6" id="KW-1185">Reference proteome</keyword>
<keyword evidence="2" id="KW-0732">Signal</keyword>
<name>Q3B5M4_CHLL3</name>
<dbReference type="CDD" id="cd19438">
    <property type="entry name" value="lipocalin_Blc-like"/>
    <property type="match status" value="1"/>
</dbReference>
<accession>Q3B5M4</accession>
<feature type="lipid moiety-binding region" description="S-diacylglycerol cysteine" evidence="3">
    <location>
        <position position="21"/>
    </location>
</feature>
<comment type="similarity">
    <text evidence="1 2">Belongs to the calycin superfamily. Lipocalin family.</text>
</comment>
<dbReference type="PIRSF" id="PIRSF036893">
    <property type="entry name" value="Lipocalin_ApoD"/>
    <property type="match status" value="1"/>
</dbReference>
<feature type="domain" description="Lipocalin/cytosolic fatty-acid binding" evidence="4">
    <location>
        <begin position="36"/>
        <end position="175"/>
    </location>
</feature>
<reference evidence="6" key="1">
    <citation type="submission" date="2005-08" db="EMBL/GenBank/DDBJ databases">
        <title>Complete sequence of Pelodictyon luteolum DSM 273.</title>
        <authorList>
            <consortium name="US DOE Joint Genome Institute"/>
            <person name="Copeland A."/>
            <person name="Lucas S."/>
            <person name="Lapidus A."/>
            <person name="Barry K."/>
            <person name="Detter J.C."/>
            <person name="Glavina T."/>
            <person name="Hammon N."/>
            <person name="Israni S."/>
            <person name="Pitluck S."/>
            <person name="Bryant D."/>
            <person name="Schmutz J."/>
            <person name="Larimer F."/>
            <person name="Land M."/>
            <person name="Kyrpides N."/>
            <person name="Ivanova N."/>
            <person name="Richardson P."/>
        </authorList>
    </citation>
    <scope>NUCLEOTIDE SEQUENCE [LARGE SCALE GENOMIC DNA]</scope>
    <source>
        <strain evidence="6">DSM 273 / BCRC 81028 / 2530</strain>
    </source>
</reference>
<dbReference type="Gene3D" id="2.40.128.20">
    <property type="match status" value="1"/>
</dbReference>
<dbReference type="eggNOG" id="COG3040">
    <property type="taxonomic scope" value="Bacteria"/>
</dbReference>
<dbReference type="InterPro" id="IPR047202">
    <property type="entry name" value="Lipocalin_Blc-like_dom"/>
</dbReference>